<dbReference type="SUPFAM" id="SSF111369">
    <property type="entry name" value="HlyD-like secretion proteins"/>
    <property type="match status" value="1"/>
</dbReference>
<keyword evidence="4" id="KW-1185">Reference proteome</keyword>
<dbReference type="Gene3D" id="2.40.30.170">
    <property type="match status" value="1"/>
</dbReference>
<dbReference type="PROSITE" id="PS51257">
    <property type="entry name" value="PROKAR_LIPOPROTEIN"/>
    <property type="match status" value="1"/>
</dbReference>
<evidence type="ECO:0008006" key="5">
    <source>
        <dbReference type="Google" id="ProtNLM"/>
    </source>
</evidence>
<evidence type="ECO:0000313" key="3">
    <source>
        <dbReference type="EMBL" id="MBB3983190.1"/>
    </source>
</evidence>
<dbReference type="AlphaFoldDB" id="A0A7W6DM60"/>
<keyword evidence="1" id="KW-0813">Transport</keyword>
<name>A0A7W6DM60_9SPHN</name>
<dbReference type="InterPro" id="IPR051909">
    <property type="entry name" value="MFP_Cation_Efflux"/>
</dbReference>
<evidence type="ECO:0000313" key="4">
    <source>
        <dbReference type="Proteomes" id="UP000552757"/>
    </source>
</evidence>
<organism evidence="3 4">
    <name type="scientific">Sphingobium fontiphilum</name>
    <dbReference type="NCBI Taxonomy" id="944425"/>
    <lineage>
        <taxon>Bacteria</taxon>
        <taxon>Pseudomonadati</taxon>
        <taxon>Pseudomonadota</taxon>
        <taxon>Alphaproteobacteria</taxon>
        <taxon>Sphingomonadales</taxon>
        <taxon>Sphingomonadaceae</taxon>
        <taxon>Sphingobium</taxon>
    </lineage>
</organism>
<dbReference type="GO" id="GO:0015679">
    <property type="term" value="P:plasma membrane copper ion transport"/>
    <property type="evidence" value="ECO:0007669"/>
    <property type="project" value="TreeGrafter"/>
</dbReference>
<feature type="signal peptide" evidence="2">
    <location>
        <begin position="1"/>
        <end position="22"/>
    </location>
</feature>
<evidence type="ECO:0000256" key="1">
    <source>
        <dbReference type="ARBA" id="ARBA00022448"/>
    </source>
</evidence>
<proteinExistence type="predicted"/>
<feature type="chain" id="PRO_5030735826" description="Membrane fusion protein MtrC" evidence="2">
    <location>
        <begin position="23"/>
        <end position="332"/>
    </location>
</feature>
<gene>
    <name evidence="3" type="ORF">GGR44_002877</name>
</gene>
<dbReference type="EMBL" id="JACIEB010000007">
    <property type="protein sequence ID" value="MBB3983190.1"/>
    <property type="molecule type" value="Genomic_DNA"/>
</dbReference>
<protein>
    <recommendedName>
        <fullName evidence="5">Membrane fusion protein MtrC</fullName>
    </recommendedName>
</protein>
<dbReference type="GO" id="GO:0060003">
    <property type="term" value="P:copper ion export"/>
    <property type="evidence" value="ECO:0007669"/>
    <property type="project" value="TreeGrafter"/>
</dbReference>
<reference evidence="3 4" key="1">
    <citation type="submission" date="2020-08" db="EMBL/GenBank/DDBJ databases">
        <title>Genomic Encyclopedia of Type Strains, Phase IV (KMG-IV): sequencing the most valuable type-strain genomes for metagenomic binning, comparative biology and taxonomic classification.</title>
        <authorList>
            <person name="Goeker M."/>
        </authorList>
    </citation>
    <scope>NUCLEOTIDE SEQUENCE [LARGE SCALE GENOMIC DNA]</scope>
    <source>
        <strain evidence="3 4">DSM 29348</strain>
    </source>
</reference>
<accession>A0A7W6DM60</accession>
<comment type="caution">
    <text evidence="3">The sequence shown here is derived from an EMBL/GenBank/DDBJ whole genome shotgun (WGS) entry which is preliminary data.</text>
</comment>
<evidence type="ECO:0000256" key="2">
    <source>
        <dbReference type="SAM" id="SignalP"/>
    </source>
</evidence>
<sequence>MTHIRCLPIATLPLLAVLTGCSSDPAPPPAPPAKAEAVAHESDLLKITLTTQAQQRLGIRTVRIGDGSVAQIRETSGEVVVPATGGAGVPTGSTSNLAQIGVSQVAAEGEVARAQAQVRLAVIAYNRADALVREEAGSVRGRDEAAAALATARAALDAARAQRALLGPSIASMSNLSTLWVRVPVFGTDVSAIERGRTATIRPLGDDRAAPRAARPVQAPPSANAVTGTVDLFFALDNRDRAYRVGQRVSVALPLGGKTDGLSVPTAAIVRDIYGGEWVYRKTGPDTYVRQRIEVASVADSRALLSRGLERGAEVVTDGAAELFGTEFGTPH</sequence>
<dbReference type="Proteomes" id="UP000552757">
    <property type="component" value="Unassembled WGS sequence"/>
</dbReference>
<dbReference type="PANTHER" id="PTHR30097:SF4">
    <property type="entry name" value="SLR6042 PROTEIN"/>
    <property type="match status" value="1"/>
</dbReference>
<keyword evidence="2" id="KW-0732">Signal</keyword>
<dbReference type="GO" id="GO:0030313">
    <property type="term" value="C:cell envelope"/>
    <property type="evidence" value="ECO:0007669"/>
    <property type="project" value="TreeGrafter"/>
</dbReference>
<dbReference type="PANTHER" id="PTHR30097">
    <property type="entry name" value="CATION EFFLUX SYSTEM PROTEIN CUSB"/>
    <property type="match status" value="1"/>
</dbReference>
<dbReference type="Gene3D" id="2.40.420.20">
    <property type="match status" value="1"/>
</dbReference>